<name>A0ABD3QK92_9STRA</name>
<comment type="function">
    <text evidence="4">Required for vesicle-mediated transport. Catalyzes the fusion of transport vesicles within the Golgi cisternae. Is also required for transport from the endoplasmic reticulum to the Golgi stack. Seems to function as a fusion protein required for the delivery of cargo proteins to all compartments of the Golgi stack independent of vesicle origin.</text>
</comment>
<keyword evidence="3 4" id="KW-0067">ATP-binding</keyword>
<dbReference type="GO" id="GO:0005524">
    <property type="term" value="F:ATP binding"/>
    <property type="evidence" value="ECO:0007669"/>
    <property type="project" value="UniProtKB-UniRule"/>
</dbReference>
<evidence type="ECO:0000256" key="3">
    <source>
        <dbReference type="ARBA" id="ARBA00022840"/>
    </source>
</evidence>
<comment type="caution">
    <text evidence="7">The sequence shown here is derived from an EMBL/GenBank/DDBJ whole genome shotgun (WGS) entry which is preliminary data.</text>
</comment>
<keyword evidence="4" id="KW-0378">Hydrolase</keyword>
<keyword evidence="4" id="KW-0931">ER-Golgi transport</keyword>
<evidence type="ECO:0000259" key="6">
    <source>
        <dbReference type="Pfam" id="PF00004"/>
    </source>
</evidence>
<dbReference type="PANTHER" id="PTHR23078:SF3">
    <property type="entry name" value="VESICLE-FUSING ATPASE"/>
    <property type="match status" value="1"/>
</dbReference>
<proteinExistence type="inferred from homology"/>
<feature type="domain" description="ATPase AAA-type core" evidence="6">
    <location>
        <begin position="130"/>
        <end position="243"/>
    </location>
</feature>
<evidence type="ECO:0000256" key="4">
    <source>
        <dbReference type="RuleBase" id="RU367045"/>
    </source>
</evidence>
<feature type="compositionally biased region" description="Polar residues" evidence="5">
    <location>
        <begin position="115"/>
        <end position="127"/>
    </location>
</feature>
<evidence type="ECO:0000256" key="1">
    <source>
        <dbReference type="ARBA" id="ARBA00006914"/>
    </source>
</evidence>
<dbReference type="GO" id="GO:0015031">
    <property type="term" value="P:protein transport"/>
    <property type="evidence" value="ECO:0007669"/>
    <property type="project" value="UniProtKB-KW"/>
</dbReference>
<keyword evidence="4" id="KW-0813">Transport</keyword>
<dbReference type="GO" id="GO:0046872">
    <property type="term" value="F:metal ion binding"/>
    <property type="evidence" value="ECO:0007669"/>
    <property type="project" value="UniProtKB-UniRule"/>
</dbReference>
<dbReference type="AlphaFoldDB" id="A0ABD3QK92"/>
<dbReference type="InterPro" id="IPR027417">
    <property type="entry name" value="P-loop_NTPase"/>
</dbReference>
<dbReference type="Pfam" id="PF00004">
    <property type="entry name" value="AAA"/>
    <property type="match status" value="1"/>
</dbReference>
<organism evidence="7 8">
    <name type="scientific">Cyclotella cryptica</name>
    <dbReference type="NCBI Taxonomy" id="29204"/>
    <lineage>
        <taxon>Eukaryota</taxon>
        <taxon>Sar</taxon>
        <taxon>Stramenopiles</taxon>
        <taxon>Ochrophyta</taxon>
        <taxon>Bacillariophyta</taxon>
        <taxon>Coscinodiscophyceae</taxon>
        <taxon>Thalassiosirophycidae</taxon>
        <taxon>Stephanodiscales</taxon>
        <taxon>Stephanodiscaceae</taxon>
        <taxon>Cyclotella</taxon>
    </lineage>
</organism>
<keyword evidence="4" id="KW-0479">Metal-binding</keyword>
<keyword evidence="4" id="KW-0653">Protein transport</keyword>
<dbReference type="Proteomes" id="UP001516023">
    <property type="component" value="Unassembled WGS sequence"/>
</dbReference>
<comment type="similarity">
    <text evidence="1 4">Belongs to the AAA ATPase family.</text>
</comment>
<dbReference type="InterPro" id="IPR003959">
    <property type="entry name" value="ATPase_AAA_core"/>
</dbReference>
<accession>A0ABD3QK92</accession>
<gene>
    <name evidence="7" type="ORF">HJC23_005726</name>
</gene>
<dbReference type="PANTHER" id="PTHR23078">
    <property type="entry name" value="VESICULAR-FUSION PROTEIN NSF"/>
    <property type="match status" value="1"/>
</dbReference>
<dbReference type="InterPro" id="IPR039812">
    <property type="entry name" value="Vesicle-fus_ATPase"/>
</dbReference>
<comment type="catalytic activity">
    <reaction evidence="4">
        <text>ATP + H2O = ADP + phosphate + H(+)</text>
        <dbReference type="Rhea" id="RHEA:13065"/>
        <dbReference type="ChEBI" id="CHEBI:15377"/>
        <dbReference type="ChEBI" id="CHEBI:15378"/>
        <dbReference type="ChEBI" id="CHEBI:30616"/>
        <dbReference type="ChEBI" id="CHEBI:43474"/>
        <dbReference type="ChEBI" id="CHEBI:456216"/>
        <dbReference type="EC" id="3.6.4.6"/>
    </reaction>
</comment>
<keyword evidence="4" id="KW-0460">Magnesium</keyword>
<dbReference type="GO" id="GO:0005737">
    <property type="term" value="C:cytoplasm"/>
    <property type="evidence" value="ECO:0007669"/>
    <property type="project" value="UniProtKB-SubCell"/>
</dbReference>
<keyword evidence="8" id="KW-1185">Reference proteome</keyword>
<reference evidence="7 8" key="1">
    <citation type="journal article" date="2020" name="G3 (Bethesda)">
        <title>Improved Reference Genome for Cyclotella cryptica CCMP332, a Model for Cell Wall Morphogenesis, Salinity Adaptation, and Lipid Production in Diatoms (Bacillariophyta).</title>
        <authorList>
            <person name="Roberts W.R."/>
            <person name="Downey K.M."/>
            <person name="Ruck E.C."/>
            <person name="Traller J.C."/>
            <person name="Alverson A.J."/>
        </authorList>
    </citation>
    <scope>NUCLEOTIDE SEQUENCE [LARGE SCALE GENOMIC DNA]</scope>
    <source>
        <strain evidence="7 8">CCMP332</strain>
    </source>
</reference>
<keyword evidence="4" id="KW-0963">Cytoplasm</keyword>
<sequence>MPRPINTMQDAREFFQMGNVVRRRRIEGRMQHEGAWTILQPLTGLVEIVKLRGQTTKATILPLVHEMFMEETMSAMSLSPPLPATSYEKETVVIRPPITTLEKDEEATGRREELSSNNDNKNNTSLASSTTAAGINKKLGMNFENVGGLDTQLDDIAQSHEVGEASALHLIILDEMDAIARKQGSMTSDTTGVRDSMVNQLLAKMDGVKEAPNILVVGLTNRPELIDPALLRPGRLEVQLRVELPDC</sequence>
<comment type="subcellular location">
    <subcellularLocation>
        <location evidence="4">Cytoplasm</location>
    </subcellularLocation>
</comment>
<evidence type="ECO:0000313" key="7">
    <source>
        <dbReference type="EMBL" id="KAL3798165.1"/>
    </source>
</evidence>
<dbReference type="Gene3D" id="3.40.50.300">
    <property type="entry name" value="P-loop containing nucleotide triphosphate hydrolases"/>
    <property type="match status" value="1"/>
</dbReference>
<dbReference type="EC" id="3.6.4.6" evidence="4"/>
<comment type="cofactor">
    <cofactor evidence="4">
        <name>Mg(2+)</name>
        <dbReference type="ChEBI" id="CHEBI:18420"/>
    </cofactor>
    <text evidence="4">Binds 1 Mg(2+) ion per subunit.</text>
</comment>
<keyword evidence="2 4" id="KW-0547">Nucleotide-binding</keyword>
<dbReference type="GO" id="GO:0016192">
    <property type="term" value="P:vesicle-mediated transport"/>
    <property type="evidence" value="ECO:0007669"/>
    <property type="project" value="UniProtKB-KW"/>
</dbReference>
<feature type="region of interest" description="Disordered" evidence="5">
    <location>
        <begin position="97"/>
        <end position="127"/>
    </location>
</feature>
<evidence type="ECO:0000256" key="5">
    <source>
        <dbReference type="SAM" id="MobiDB-lite"/>
    </source>
</evidence>
<evidence type="ECO:0000313" key="8">
    <source>
        <dbReference type="Proteomes" id="UP001516023"/>
    </source>
</evidence>
<dbReference type="EMBL" id="JABMIG020000048">
    <property type="protein sequence ID" value="KAL3798165.1"/>
    <property type="molecule type" value="Genomic_DNA"/>
</dbReference>
<evidence type="ECO:0000256" key="2">
    <source>
        <dbReference type="ARBA" id="ARBA00022741"/>
    </source>
</evidence>
<dbReference type="SUPFAM" id="SSF52540">
    <property type="entry name" value="P-loop containing nucleoside triphosphate hydrolases"/>
    <property type="match status" value="1"/>
</dbReference>
<protein>
    <recommendedName>
        <fullName evidence="4">Vesicle-fusing ATPase</fullName>
        <ecNumber evidence="4">3.6.4.6</ecNumber>
    </recommendedName>
</protein>
<dbReference type="GO" id="GO:0016787">
    <property type="term" value="F:hydrolase activity"/>
    <property type="evidence" value="ECO:0007669"/>
    <property type="project" value="UniProtKB-KW"/>
</dbReference>